<dbReference type="Proteomes" id="UP000000657">
    <property type="component" value="Chromosome"/>
</dbReference>
<dbReference type="EMBL" id="CT573213">
    <property type="protein sequence ID" value="CAJ63172.1"/>
    <property type="molecule type" value="Genomic_DNA"/>
</dbReference>
<evidence type="ECO:0000313" key="5">
    <source>
        <dbReference type="Proteomes" id="UP000000657"/>
    </source>
</evidence>
<feature type="compositionally biased region" description="Basic and acidic residues" evidence="2">
    <location>
        <begin position="1"/>
        <end position="12"/>
    </location>
</feature>
<comment type="similarity">
    <text evidence="1">Belongs to the Rv1128c/1148c/1588c/1702c/1945/3466 family.</text>
</comment>
<evidence type="ECO:0000256" key="1">
    <source>
        <dbReference type="ARBA" id="ARBA00023450"/>
    </source>
</evidence>
<dbReference type="InterPro" id="IPR002711">
    <property type="entry name" value="HNH"/>
</dbReference>
<feature type="region of interest" description="Disordered" evidence="2">
    <location>
        <begin position="452"/>
        <end position="471"/>
    </location>
</feature>
<dbReference type="CDD" id="cd00085">
    <property type="entry name" value="HNHc"/>
    <property type="match status" value="1"/>
</dbReference>
<dbReference type="InterPro" id="IPR003870">
    <property type="entry name" value="DUF222"/>
</dbReference>
<dbReference type="Gene3D" id="1.10.30.50">
    <property type="match status" value="1"/>
</dbReference>
<feature type="domain" description="HNH nuclease" evidence="3">
    <location>
        <begin position="336"/>
        <end position="387"/>
    </location>
</feature>
<dbReference type="HOGENOM" id="CLU_021786_0_1_11"/>
<dbReference type="AlphaFoldDB" id="Q0RH61"/>
<evidence type="ECO:0000259" key="3">
    <source>
        <dbReference type="SMART" id="SM00507"/>
    </source>
</evidence>
<evidence type="ECO:0000313" key="4">
    <source>
        <dbReference type="EMBL" id="CAJ63172.1"/>
    </source>
</evidence>
<keyword evidence="5" id="KW-1185">Reference proteome</keyword>
<evidence type="ECO:0000256" key="2">
    <source>
        <dbReference type="SAM" id="MobiDB-lite"/>
    </source>
</evidence>
<dbReference type="SMART" id="SM00507">
    <property type="entry name" value="HNHc"/>
    <property type="match status" value="1"/>
</dbReference>
<sequence length="471" mass="51789">MPADLPGERDVSRPAASQGEAEARTPPGHSAMRVFDRVVDELSADECLRFDVRLERQIARLQAQQLAVRARFVEHRPRLEGESEDRPFSEFAGEELAAELGVAPALGTRRLTLAVEVCTRLPASLRALHEGEIDLLRVESLARQTAALNAVQAGAVERAALEQGGRASHATFRAAVRRRVLKVDPQGANRRHRHAVRGRCVRITDGEDGMGTLRALLSAERMVAVYHRVDVFARLSGTDPEDKRTLDERRADVLYELLMGQDRHSIRPEVQVVVPISTLMGLSDEPGELAGYGPIPADLARELAADSQSTWRRMLTDPRNGQVVEVGDRRFPSPGLARAVRARNRQCIFPGCGKPAINCEIDHTKPHGEGGRTEEENLGPACARHHHLKHAESRRRRRTRRRHAGGAGPGRPPAEPTVRGRTQPPAADWKCEQPTPGVFLWTSPEGRTYRVLPEPYLDVPPPAGPATPGAA</sequence>
<dbReference type="STRING" id="326424.FRAAL4530"/>
<feature type="compositionally biased region" description="Basic residues" evidence="2">
    <location>
        <begin position="383"/>
        <end position="404"/>
    </location>
</feature>
<feature type="compositionally biased region" description="Basic and acidic residues" evidence="2">
    <location>
        <begin position="363"/>
        <end position="375"/>
    </location>
</feature>
<dbReference type="RefSeq" id="WP_011605649.1">
    <property type="nucleotide sequence ID" value="NC_008278.1"/>
</dbReference>
<dbReference type="Pfam" id="PF01844">
    <property type="entry name" value="HNH"/>
    <property type="match status" value="1"/>
</dbReference>
<organism evidence="4 5">
    <name type="scientific">Frankia alni (strain DSM 45986 / CECT 9034 / ACN14a)</name>
    <dbReference type="NCBI Taxonomy" id="326424"/>
    <lineage>
        <taxon>Bacteria</taxon>
        <taxon>Bacillati</taxon>
        <taxon>Actinomycetota</taxon>
        <taxon>Actinomycetes</taxon>
        <taxon>Frankiales</taxon>
        <taxon>Frankiaceae</taxon>
        <taxon>Frankia</taxon>
    </lineage>
</organism>
<dbReference type="GO" id="GO:0008270">
    <property type="term" value="F:zinc ion binding"/>
    <property type="evidence" value="ECO:0007669"/>
    <property type="project" value="InterPro"/>
</dbReference>
<name>Q0RH61_FRAAA</name>
<dbReference type="eggNOG" id="COG1403">
    <property type="taxonomic scope" value="Bacteria"/>
</dbReference>
<dbReference type="Pfam" id="PF02720">
    <property type="entry name" value="DUF222"/>
    <property type="match status" value="1"/>
</dbReference>
<feature type="region of interest" description="Disordered" evidence="2">
    <location>
        <begin position="1"/>
        <end position="29"/>
    </location>
</feature>
<gene>
    <name evidence="4" type="ordered locus">FRAAL4530</name>
</gene>
<proteinExistence type="inferred from homology"/>
<dbReference type="InterPro" id="IPR003615">
    <property type="entry name" value="HNH_nuc"/>
</dbReference>
<dbReference type="KEGG" id="fal:FRAAL4530"/>
<protein>
    <recommendedName>
        <fullName evidence="3">HNH nuclease domain-containing protein</fullName>
    </recommendedName>
</protein>
<dbReference type="GO" id="GO:0003676">
    <property type="term" value="F:nucleic acid binding"/>
    <property type="evidence" value="ECO:0007669"/>
    <property type="project" value="InterPro"/>
</dbReference>
<accession>Q0RH61</accession>
<dbReference type="GO" id="GO:0004519">
    <property type="term" value="F:endonuclease activity"/>
    <property type="evidence" value="ECO:0007669"/>
    <property type="project" value="InterPro"/>
</dbReference>
<reference evidence="4 5" key="1">
    <citation type="journal article" date="2007" name="Genome Res.">
        <title>Genome characteristics of facultatively symbiotic Frankia sp. strains reflect host range and host plant biogeography.</title>
        <authorList>
            <person name="Normand P."/>
            <person name="Lapierre P."/>
            <person name="Tisa L.S."/>
            <person name="Gogarten J.P."/>
            <person name="Alloisio N."/>
            <person name="Bagnarol E."/>
            <person name="Bassi C.A."/>
            <person name="Berry A.M."/>
            <person name="Bickhart D.M."/>
            <person name="Choisne N."/>
            <person name="Couloux A."/>
            <person name="Cournoyer B."/>
            <person name="Cruveiller S."/>
            <person name="Daubin V."/>
            <person name="Demange N."/>
            <person name="Francino M.P."/>
            <person name="Goltsman E."/>
            <person name="Huang Y."/>
            <person name="Kopp O.R."/>
            <person name="Labarre L."/>
            <person name="Lapidus A."/>
            <person name="Lavire C."/>
            <person name="Marechal J."/>
            <person name="Martinez M."/>
            <person name="Mastronunzio J.E."/>
            <person name="Mullin B.C."/>
            <person name="Niemann J."/>
            <person name="Pujic P."/>
            <person name="Rawnsley T."/>
            <person name="Rouy Z."/>
            <person name="Schenowitz C."/>
            <person name="Sellstedt A."/>
            <person name="Tavares F."/>
            <person name="Tomkins J.P."/>
            <person name="Vallenet D."/>
            <person name="Valverde C."/>
            <person name="Wall L.G."/>
            <person name="Wang Y."/>
            <person name="Medigue C."/>
            <person name="Benson D.R."/>
        </authorList>
    </citation>
    <scope>NUCLEOTIDE SEQUENCE [LARGE SCALE GENOMIC DNA]</scope>
    <source>
        <strain evidence="5">DSM 45986 / CECT 9034 / ACN14a</strain>
    </source>
</reference>
<feature type="region of interest" description="Disordered" evidence="2">
    <location>
        <begin position="363"/>
        <end position="442"/>
    </location>
</feature>